<organism evidence="2 3">
    <name type="scientific">Monoraphidium neglectum</name>
    <dbReference type="NCBI Taxonomy" id="145388"/>
    <lineage>
        <taxon>Eukaryota</taxon>
        <taxon>Viridiplantae</taxon>
        <taxon>Chlorophyta</taxon>
        <taxon>core chlorophytes</taxon>
        <taxon>Chlorophyceae</taxon>
        <taxon>CS clade</taxon>
        <taxon>Sphaeropleales</taxon>
        <taxon>Selenastraceae</taxon>
        <taxon>Monoraphidium</taxon>
    </lineage>
</organism>
<keyword evidence="3" id="KW-1185">Reference proteome</keyword>
<name>A0A0D2K8C6_9CHLO</name>
<dbReference type="OrthoDB" id="541335at2759"/>
<dbReference type="KEGG" id="mng:MNEG_1478"/>
<feature type="region of interest" description="Disordered" evidence="1">
    <location>
        <begin position="161"/>
        <end position="200"/>
    </location>
</feature>
<feature type="compositionally biased region" description="Gly residues" evidence="1">
    <location>
        <begin position="227"/>
        <end position="245"/>
    </location>
</feature>
<reference evidence="2 3" key="1">
    <citation type="journal article" date="2013" name="BMC Genomics">
        <title>Reconstruction of the lipid metabolism for the microalga Monoraphidium neglectum from its genome sequence reveals characteristics suitable for biofuel production.</title>
        <authorList>
            <person name="Bogen C."/>
            <person name="Al-Dilaimi A."/>
            <person name="Albersmeier A."/>
            <person name="Wichmann J."/>
            <person name="Grundmann M."/>
            <person name="Rupp O."/>
            <person name="Lauersen K.J."/>
            <person name="Blifernez-Klassen O."/>
            <person name="Kalinowski J."/>
            <person name="Goesmann A."/>
            <person name="Mussgnug J.H."/>
            <person name="Kruse O."/>
        </authorList>
    </citation>
    <scope>NUCLEOTIDE SEQUENCE [LARGE SCALE GENOMIC DNA]</scope>
    <source>
        <strain evidence="2 3">SAG 48.87</strain>
    </source>
</reference>
<proteinExistence type="predicted"/>
<feature type="compositionally biased region" description="Basic and acidic residues" evidence="1">
    <location>
        <begin position="168"/>
        <end position="180"/>
    </location>
</feature>
<feature type="region of interest" description="Disordered" evidence="1">
    <location>
        <begin position="212"/>
        <end position="250"/>
    </location>
</feature>
<dbReference type="Proteomes" id="UP000054498">
    <property type="component" value="Unassembled WGS sequence"/>
</dbReference>
<evidence type="ECO:0000256" key="1">
    <source>
        <dbReference type="SAM" id="MobiDB-lite"/>
    </source>
</evidence>
<gene>
    <name evidence="2" type="ORF">MNEG_1478</name>
</gene>
<dbReference type="RefSeq" id="XP_013905497.1">
    <property type="nucleotide sequence ID" value="XM_014050043.1"/>
</dbReference>
<dbReference type="GeneID" id="25732375"/>
<evidence type="ECO:0000313" key="2">
    <source>
        <dbReference type="EMBL" id="KIZ06478.1"/>
    </source>
</evidence>
<dbReference type="AlphaFoldDB" id="A0A0D2K8C6"/>
<evidence type="ECO:0000313" key="3">
    <source>
        <dbReference type="Proteomes" id="UP000054498"/>
    </source>
</evidence>
<sequence length="304" mass="31623">MSKRFLLRTPSEHGASTYRRFKFSKADPSRDMGPQVNDPEHIKAGRITVKIARALPLGTRSGPIMTGVESGGGNGGGAALGHLPEGKKFFLAPSLKTAQGQQETKATMWSTTTYQTVETLGVAELRYETASTLMLRKALDKDNPAHRQLLRASRDPTVLALLGEDGDEGGRAQPLRERQARSPGARAGAGGGGGAKAAVSVKRERGAAGAAAAAAAHGTRVKREHGAGGGGGGGGGGSGDGGSGGSVFLDLTKPQDMPLRVGGREVQRNEIAVCDLLDSDGEEGARAPRWEVRKRQAVEITSRV</sequence>
<protein>
    <submittedName>
        <fullName evidence="2">Uncharacterized protein</fullName>
    </submittedName>
</protein>
<accession>A0A0D2K8C6</accession>
<dbReference type="EMBL" id="KK100367">
    <property type="protein sequence ID" value="KIZ06478.1"/>
    <property type="molecule type" value="Genomic_DNA"/>
</dbReference>